<feature type="transmembrane region" description="Helical" evidence="5">
    <location>
        <begin position="177"/>
        <end position="199"/>
    </location>
</feature>
<feature type="transmembrane region" description="Helical" evidence="5">
    <location>
        <begin position="50"/>
        <end position="67"/>
    </location>
</feature>
<evidence type="ECO:0000313" key="7">
    <source>
        <dbReference type="EMBL" id="KAJ5204486.1"/>
    </source>
</evidence>
<reference evidence="7" key="1">
    <citation type="submission" date="2022-12" db="EMBL/GenBank/DDBJ databases">
        <authorList>
            <person name="Petersen C."/>
        </authorList>
    </citation>
    <scope>NUCLEOTIDE SEQUENCE</scope>
    <source>
        <strain evidence="7">IBT 15544</strain>
    </source>
</reference>
<evidence type="ECO:0000256" key="1">
    <source>
        <dbReference type="ARBA" id="ARBA00004141"/>
    </source>
</evidence>
<comment type="subcellular location">
    <subcellularLocation>
        <location evidence="1">Membrane</location>
        <topology evidence="1">Multi-pass membrane protein</topology>
    </subcellularLocation>
</comment>
<keyword evidence="2 5" id="KW-0812">Transmembrane</keyword>
<accession>A0A9W9T0C2</accession>
<keyword evidence="4 5" id="KW-0472">Membrane</keyword>
<proteinExistence type="predicted"/>
<dbReference type="InterPro" id="IPR036259">
    <property type="entry name" value="MFS_trans_sf"/>
</dbReference>
<dbReference type="InterPro" id="IPR020846">
    <property type="entry name" value="MFS_dom"/>
</dbReference>
<keyword evidence="8" id="KW-1185">Reference proteome</keyword>
<dbReference type="Pfam" id="PF07690">
    <property type="entry name" value="MFS_1"/>
    <property type="match status" value="1"/>
</dbReference>
<dbReference type="PANTHER" id="PTHR23502">
    <property type="entry name" value="MAJOR FACILITATOR SUPERFAMILY"/>
    <property type="match status" value="1"/>
</dbReference>
<organism evidence="7 8">
    <name type="scientific">Penicillium cinerascens</name>
    <dbReference type="NCBI Taxonomy" id="70096"/>
    <lineage>
        <taxon>Eukaryota</taxon>
        <taxon>Fungi</taxon>
        <taxon>Dikarya</taxon>
        <taxon>Ascomycota</taxon>
        <taxon>Pezizomycotina</taxon>
        <taxon>Eurotiomycetes</taxon>
        <taxon>Eurotiomycetidae</taxon>
        <taxon>Eurotiales</taxon>
        <taxon>Aspergillaceae</taxon>
        <taxon>Penicillium</taxon>
    </lineage>
</organism>
<feature type="transmembrane region" description="Helical" evidence="5">
    <location>
        <begin position="359"/>
        <end position="380"/>
    </location>
</feature>
<dbReference type="PANTHER" id="PTHR23502:SF34">
    <property type="entry name" value="PROTEIN HOL1"/>
    <property type="match status" value="1"/>
</dbReference>
<feature type="transmembrane region" description="Helical" evidence="5">
    <location>
        <begin position="495"/>
        <end position="517"/>
    </location>
</feature>
<dbReference type="Proteomes" id="UP001150904">
    <property type="component" value="Unassembled WGS sequence"/>
</dbReference>
<dbReference type="RefSeq" id="XP_058308965.1">
    <property type="nucleotide sequence ID" value="XM_058452427.1"/>
</dbReference>
<evidence type="ECO:0000313" key="8">
    <source>
        <dbReference type="Proteomes" id="UP001150904"/>
    </source>
</evidence>
<dbReference type="EMBL" id="JAPQKR010000012">
    <property type="protein sequence ID" value="KAJ5204486.1"/>
    <property type="molecule type" value="Genomic_DNA"/>
</dbReference>
<dbReference type="InterPro" id="IPR011701">
    <property type="entry name" value="MFS"/>
</dbReference>
<dbReference type="Gene3D" id="1.20.1250.20">
    <property type="entry name" value="MFS general substrate transporter like domains"/>
    <property type="match status" value="1"/>
</dbReference>
<protein>
    <submittedName>
        <fullName evidence="7">MFS-type transporter</fullName>
    </submittedName>
</protein>
<comment type="caution">
    <text evidence="7">The sequence shown here is derived from an EMBL/GenBank/DDBJ whole genome shotgun (WGS) entry which is preliminary data.</text>
</comment>
<evidence type="ECO:0000256" key="3">
    <source>
        <dbReference type="ARBA" id="ARBA00022989"/>
    </source>
</evidence>
<dbReference type="OrthoDB" id="5215911at2759"/>
<feature type="transmembrane region" description="Helical" evidence="5">
    <location>
        <begin position="87"/>
        <end position="106"/>
    </location>
</feature>
<feature type="domain" description="Major facilitator superfamily (MFS) profile" evidence="6">
    <location>
        <begin position="49"/>
        <end position="515"/>
    </location>
</feature>
<feature type="transmembrane region" description="Helical" evidence="5">
    <location>
        <begin position="206"/>
        <end position="226"/>
    </location>
</feature>
<feature type="transmembrane region" description="Helical" evidence="5">
    <location>
        <begin position="401"/>
        <end position="420"/>
    </location>
</feature>
<feature type="transmembrane region" description="Helical" evidence="5">
    <location>
        <begin position="465"/>
        <end position="489"/>
    </location>
</feature>
<dbReference type="FunFam" id="1.20.1250.20:FF:000224">
    <property type="entry name" value="MFS transporter, putative"/>
    <property type="match status" value="1"/>
</dbReference>
<evidence type="ECO:0000256" key="4">
    <source>
        <dbReference type="ARBA" id="ARBA00023136"/>
    </source>
</evidence>
<evidence type="ECO:0000259" key="6">
    <source>
        <dbReference type="PROSITE" id="PS50850"/>
    </source>
</evidence>
<feature type="transmembrane region" description="Helical" evidence="5">
    <location>
        <begin position="118"/>
        <end position="135"/>
    </location>
</feature>
<reference evidence="7" key="2">
    <citation type="journal article" date="2023" name="IMA Fungus">
        <title>Comparative genomic study of the Penicillium genus elucidates a diverse pangenome and 15 lateral gene transfer events.</title>
        <authorList>
            <person name="Petersen C."/>
            <person name="Sorensen T."/>
            <person name="Nielsen M.R."/>
            <person name="Sondergaard T.E."/>
            <person name="Sorensen J.L."/>
            <person name="Fitzpatrick D.A."/>
            <person name="Frisvad J.C."/>
            <person name="Nielsen K.L."/>
        </authorList>
    </citation>
    <scope>NUCLEOTIDE SEQUENCE</scope>
    <source>
        <strain evidence="7">IBT 15544</strain>
    </source>
</reference>
<dbReference type="AlphaFoldDB" id="A0A9W9T0C2"/>
<dbReference type="GeneID" id="83179728"/>
<gene>
    <name evidence="7" type="ORF">N7498_005365</name>
</gene>
<name>A0A9W9T0C2_9EURO</name>
<feature type="transmembrane region" description="Helical" evidence="5">
    <location>
        <begin position="432"/>
        <end position="453"/>
    </location>
</feature>
<dbReference type="GO" id="GO:0005886">
    <property type="term" value="C:plasma membrane"/>
    <property type="evidence" value="ECO:0007669"/>
    <property type="project" value="TreeGrafter"/>
</dbReference>
<evidence type="ECO:0000256" key="5">
    <source>
        <dbReference type="SAM" id="Phobius"/>
    </source>
</evidence>
<dbReference type="SUPFAM" id="SSF103473">
    <property type="entry name" value="MFS general substrate transporter"/>
    <property type="match status" value="1"/>
</dbReference>
<evidence type="ECO:0000256" key="2">
    <source>
        <dbReference type="ARBA" id="ARBA00022692"/>
    </source>
</evidence>
<dbReference type="GO" id="GO:0022857">
    <property type="term" value="F:transmembrane transporter activity"/>
    <property type="evidence" value="ECO:0007669"/>
    <property type="project" value="InterPro"/>
</dbReference>
<keyword evidence="3 5" id="KW-1133">Transmembrane helix</keyword>
<sequence>MSFSDNVQGGSHDTFAADDDVGHTSEDIVLYPEPTDSPNDPLNWSTWRKYWHASLVLFIVGLTAATSNDASSAQYGMNIQLGVSWGAMNTASGILFLSIGYATLLLAPIPSLYGRRMVYIICLLWSIIGSVWMARTQNTQDALWNQLFVGASEACAEATAQLSLSDLFYQHRRGMSMGLYVLATSVGTFLGPLIAGFIADNAGWRWVGWAGAILSVATLILFYFGFEETTFDRKFALQGVTPPSPPHPATTPEALEKFATPTGNTSVVSTRDVENGSRDPRKSYLQQIALVTPSPTLRGTGFKQYLESLWHTLKVFGFPAVWYSGLQWGAQDGWLTFYLTIEEDNWVGPPWNYSDNAAAIMNVSTLIGAVIGCIYGGWFSDTFVQWMAKRNNNVFEPEHRLWLMFPAAVISPAGLMLFGIGSDKGWSWPGPYVGLGMIGFGWGCAGDLSMAYLQDAYPEMVLEGMVGVSVINNTIGCIFSFVAGDWLAVQSVSQVFIAMGVMSFVFMMTTAPMIYWGSISRAWTKPRYEKFVHLRDGK</sequence>
<dbReference type="PROSITE" id="PS50850">
    <property type="entry name" value="MFS"/>
    <property type="match status" value="1"/>
</dbReference>